<protein>
    <submittedName>
        <fullName evidence="2 3">Uncharacterized protein</fullName>
    </submittedName>
</protein>
<evidence type="ECO:0000313" key="4">
    <source>
        <dbReference type="Proteomes" id="UP000008810"/>
    </source>
</evidence>
<organism evidence="2">
    <name type="scientific">Brachypodium distachyon</name>
    <name type="common">Purple false brome</name>
    <name type="synonym">Trachynia distachya</name>
    <dbReference type="NCBI Taxonomy" id="15368"/>
    <lineage>
        <taxon>Eukaryota</taxon>
        <taxon>Viridiplantae</taxon>
        <taxon>Streptophyta</taxon>
        <taxon>Embryophyta</taxon>
        <taxon>Tracheophyta</taxon>
        <taxon>Spermatophyta</taxon>
        <taxon>Magnoliopsida</taxon>
        <taxon>Liliopsida</taxon>
        <taxon>Poales</taxon>
        <taxon>Poaceae</taxon>
        <taxon>BOP clade</taxon>
        <taxon>Pooideae</taxon>
        <taxon>Stipodae</taxon>
        <taxon>Brachypodieae</taxon>
        <taxon>Brachypodium</taxon>
    </lineage>
</organism>
<feature type="region of interest" description="Disordered" evidence="1">
    <location>
        <begin position="24"/>
        <end position="139"/>
    </location>
</feature>
<accession>A0A2K2CRH7</accession>
<evidence type="ECO:0000256" key="1">
    <source>
        <dbReference type="SAM" id="MobiDB-lite"/>
    </source>
</evidence>
<gene>
    <name evidence="2" type="ORF">BRADI_4g30745v3</name>
</gene>
<dbReference type="InParanoid" id="A0A2K2CRH7"/>
<evidence type="ECO:0000313" key="3">
    <source>
        <dbReference type="EnsemblPlants" id="PNT64630"/>
    </source>
</evidence>
<reference evidence="2" key="2">
    <citation type="submission" date="2017-06" db="EMBL/GenBank/DDBJ databases">
        <title>WGS assembly of Brachypodium distachyon.</title>
        <authorList>
            <consortium name="The International Brachypodium Initiative"/>
            <person name="Lucas S."/>
            <person name="Harmon-Smith M."/>
            <person name="Lail K."/>
            <person name="Tice H."/>
            <person name="Grimwood J."/>
            <person name="Bruce D."/>
            <person name="Barry K."/>
            <person name="Shu S."/>
            <person name="Lindquist E."/>
            <person name="Wang M."/>
            <person name="Pitluck S."/>
            <person name="Vogel J.P."/>
            <person name="Garvin D.F."/>
            <person name="Mockler T.C."/>
            <person name="Schmutz J."/>
            <person name="Rokhsar D."/>
            <person name="Bevan M.W."/>
        </authorList>
    </citation>
    <scope>NUCLEOTIDE SEQUENCE</scope>
    <source>
        <strain evidence="2">Bd21</strain>
    </source>
</reference>
<dbReference type="Gramene" id="PNT64630">
    <property type="protein sequence ID" value="PNT64630"/>
    <property type="gene ID" value="BRADI_4g30745v3"/>
</dbReference>
<dbReference type="Proteomes" id="UP000008810">
    <property type="component" value="Chromosome 4"/>
</dbReference>
<evidence type="ECO:0000313" key="2">
    <source>
        <dbReference type="EMBL" id="PNT64630.1"/>
    </source>
</evidence>
<proteinExistence type="predicted"/>
<dbReference type="EMBL" id="CM000883">
    <property type="protein sequence ID" value="PNT64630.1"/>
    <property type="molecule type" value="Genomic_DNA"/>
</dbReference>
<sequence>MSSTAPAHPHLPIGVLPPILHLPQQPLLPHRPRAAAAPPPPLLHRRRSCPSSTPSPPQQRRTSAPPSRPRRRSLPSSISQAAATLHPPNLRLRARARDGAPSSDSPVEAPLPFSHGGGAPASPNLAAVRSNQRRPLPPRTPPWQARWIWTAWLRSPNVDVVEVNLDIVYLYTSIYTSWWRRFLASDLRML</sequence>
<name>A0A2K2CRH7_BRADI</name>
<reference evidence="3" key="3">
    <citation type="submission" date="2018-08" db="UniProtKB">
        <authorList>
            <consortium name="EnsemblPlants"/>
        </authorList>
    </citation>
    <scope>IDENTIFICATION</scope>
    <source>
        <strain evidence="3">cv. Bd21</strain>
    </source>
</reference>
<keyword evidence="4" id="KW-1185">Reference proteome</keyword>
<dbReference type="AlphaFoldDB" id="A0A2K2CRH7"/>
<dbReference type="EnsemblPlants" id="PNT64630">
    <property type="protein sequence ID" value="PNT64630"/>
    <property type="gene ID" value="BRADI_4g30745v3"/>
</dbReference>
<reference evidence="2 3" key="1">
    <citation type="journal article" date="2010" name="Nature">
        <title>Genome sequencing and analysis of the model grass Brachypodium distachyon.</title>
        <authorList>
            <consortium name="International Brachypodium Initiative"/>
        </authorList>
    </citation>
    <scope>NUCLEOTIDE SEQUENCE [LARGE SCALE GENOMIC DNA]</scope>
    <source>
        <strain evidence="2 3">Bd21</strain>
    </source>
</reference>